<feature type="compositionally biased region" description="Polar residues" evidence="1">
    <location>
        <begin position="42"/>
        <end position="53"/>
    </location>
</feature>
<feature type="domain" description="Aftiphilin clathrin-binding box" evidence="2">
    <location>
        <begin position="767"/>
        <end position="812"/>
    </location>
</feature>
<feature type="region of interest" description="Disordered" evidence="1">
    <location>
        <begin position="363"/>
        <end position="615"/>
    </location>
</feature>
<dbReference type="Proteomes" id="UP000694888">
    <property type="component" value="Unplaced"/>
</dbReference>
<feature type="compositionally biased region" description="Acidic residues" evidence="1">
    <location>
        <begin position="597"/>
        <end position="609"/>
    </location>
</feature>
<evidence type="ECO:0000313" key="4">
    <source>
        <dbReference type="RefSeq" id="XP_035824794.1"/>
    </source>
</evidence>
<proteinExistence type="predicted"/>
<feature type="compositionally biased region" description="Basic and acidic residues" evidence="1">
    <location>
        <begin position="548"/>
        <end position="568"/>
    </location>
</feature>
<dbReference type="InterPro" id="IPR046359">
    <property type="entry name" value="Aftin-like"/>
</dbReference>
<dbReference type="PANTHER" id="PTHR16156:SF10">
    <property type="entry name" value="AFTIPHILIN-RELATED"/>
    <property type="match status" value="1"/>
</dbReference>
<feature type="compositionally biased region" description="Low complexity" evidence="1">
    <location>
        <begin position="1"/>
        <end position="10"/>
    </location>
</feature>
<feature type="compositionally biased region" description="Basic and acidic residues" evidence="1">
    <location>
        <begin position="64"/>
        <end position="76"/>
    </location>
</feature>
<feature type="compositionally biased region" description="Basic and acidic residues" evidence="1">
    <location>
        <begin position="482"/>
        <end position="497"/>
    </location>
</feature>
<reference evidence="4" key="1">
    <citation type="submission" date="2025-08" db="UniProtKB">
        <authorList>
            <consortium name="RefSeq"/>
        </authorList>
    </citation>
    <scope>IDENTIFICATION</scope>
</reference>
<feature type="compositionally biased region" description="Polar residues" evidence="1">
    <location>
        <begin position="86"/>
        <end position="111"/>
    </location>
</feature>
<feature type="compositionally biased region" description="Basic and acidic residues" evidence="1">
    <location>
        <begin position="418"/>
        <end position="428"/>
    </location>
</feature>
<dbReference type="InterPro" id="IPR029205">
    <property type="entry name" value="Clathrin-bd"/>
</dbReference>
<feature type="compositionally biased region" description="Polar residues" evidence="1">
    <location>
        <begin position="138"/>
        <end position="147"/>
    </location>
</feature>
<feature type="region of interest" description="Disordered" evidence="1">
    <location>
        <begin position="1"/>
        <end position="341"/>
    </location>
</feature>
<feature type="compositionally biased region" description="Polar residues" evidence="1">
    <location>
        <begin position="261"/>
        <end position="273"/>
    </location>
</feature>
<organism evidence="3 4">
    <name type="scientific">Aplysia californica</name>
    <name type="common">California sea hare</name>
    <dbReference type="NCBI Taxonomy" id="6500"/>
    <lineage>
        <taxon>Eukaryota</taxon>
        <taxon>Metazoa</taxon>
        <taxon>Spiralia</taxon>
        <taxon>Lophotrochozoa</taxon>
        <taxon>Mollusca</taxon>
        <taxon>Gastropoda</taxon>
        <taxon>Heterobranchia</taxon>
        <taxon>Euthyneura</taxon>
        <taxon>Tectipleura</taxon>
        <taxon>Aplysiida</taxon>
        <taxon>Aplysioidea</taxon>
        <taxon>Aplysiidae</taxon>
        <taxon>Aplysia</taxon>
    </lineage>
</organism>
<accession>A0ABM1VQV2</accession>
<evidence type="ECO:0000256" key="1">
    <source>
        <dbReference type="SAM" id="MobiDB-lite"/>
    </source>
</evidence>
<feature type="compositionally biased region" description="Basic and acidic residues" evidence="1">
    <location>
        <begin position="458"/>
        <end position="467"/>
    </location>
</feature>
<feature type="compositionally biased region" description="Polar residues" evidence="1">
    <location>
        <begin position="363"/>
        <end position="377"/>
    </location>
</feature>
<feature type="compositionally biased region" description="Basic and acidic residues" evidence="1">
    <location>
        <begin position="239"/>
        <end position="252"/>
    </location>
</feature>
<keyword evidence="3" id="KW-1185">Reference proteome</keyword>
<dbReference type="Pfam" id="PF15045">
    <property type="entry name" value="Clathrin_bdg"/>
    <property type="match status" value="1"/>
</dbReference>
<sequence>MSNIIPIVSSSPPPMDDSTFAWNDEDDDDDFGNFASAPGISSLHSESETQLSSPEIPLPANGSFDKEDVLEEKETNGMKNGIVDKTSASCAKNLDNTASNDHASSEDSAQNHFEPEFEGSKSSHTTSENDIEFEADFQQFSQFQENTECSDEQQQHSTSSGLVESRENAESDFGSVDESENATSDDKQQCSLARVNNESVHSNASTMDSGVFGSDMSPSLVASHRSDIGQEEGISASESDGKLSSDEHNKVLEDEDCDNDSVANTSETQNEAVNSKGCDLGSNDDSVLGEQENHCGVESTKQEEGDDVDDWCDFDSAPSVSVDTSQNSVPELQKSDISDSYGTLQQSSVATVLDKDSLVTTSVASDGVSQSLPQSSCDSKDSDGADVAVSSECSEKSVRLDRSEGSLDQHEVSVCGDARAEEGYERLSDGGGESCELSNSDDEGSKHSSNLSADVESDLSKKVHVNETEDASGDEDGAAAKVTEEKMAESSSPKEEIPPEVCEQIGKTEQVEEAASTSKVFSEEDSQPEPNFQESVSPEEDGDDEDGKEFGDFSSHRDRKESDPHEEVTPITFRTSVCEPEDEEDDFQFEKEQPPAFDDDDDDDDDDFGDFGAAPIAGSTAAVSSVVAAADDFGDFGSAEAGDDAGWADFDSAPPAPPTAADTESFGHFEDARTASPVVMATDQSKAGKLERAVLTSFPELPGEEPASEGEGAGDEQLEGSVASSEGSTLTSLSTVVELGLTNPTEAQQQTWTVVQHPAKKDPKVMLWGHLKDVDSSHALVYGWPSSHCSSEVFNTLHIDTKNVLFTQKKQAVPFFSSGLSILEPIRGGSDNKKEKKNIPLQPSLLDTSKQENTPPPAAQDIPPVDFDWRSSGLTNPLTVFKADNQDTGRSGLQPLEDILKHSTPTAKLTTQEFLSPEATRVLDKMPSLSFMQSKVLMFPIKQ</sequence>
<evidence type="ECO:0000313" key="3">
    <source>
        <dbReference type="Proteomes" id="UP000694888"/>
    </source>
</evidence>
<dbReference type="GeneID" id="101859629"/>
<feature type="compositionally biased region" description="Acidic residues" evidence="1">
    <location>
        <begin position="468"/>
        <end position="477"/>
    </location>
</feature>
<gene>
    <name evidence="4" type="primary">LOC101859629</name>
</gene>
<dbReference type="RefSeq" id="XP_035824794.1">
    <property type="nucleotide sequence ID" value="XM_035968901.1"/>
</dbReference>
<feature type="compositionally biased region" description="Basic and acidic residues" evidence="1">
    <location>
        <begin position="291"/>
        <end position="303"/>
    </location>
</feature>
<feature type="compositionally biased region" description="Acidic residues" evidence="1">
    <location>
        <begin position="304"/>
        <end position="313"/>
    </location>
</feature>
<feature type="region of interest" description="Disordered" evidence="1">
    <location>
        <begin position="842"/>
        <end position="864"/>
    </location>
</feature>
<protein>
    <submittedName>
        <fullName evidence="4">Aftiphilin isoform X3</fullName>
    </submittedName>
</protein>
<feature type="compositionally biased region" description="Acidic residues" evidence="1">
    <location>
        <begin position="702"/>
        <end position="718"/>
    </location>
</feature>
<name>A0ABM1VQV2_APLCA</name>
<evidence type="ECO:0000259" key="2">
    <source>
        <dbReference type="Pfam" id="PF15045"/>
    </source>
</evidence>
<dbReference type="PANTHER" id="PTHR16156">
    <property type="entry name" value="AFTIPHILIN A-RELATED"/>
    <property type="match status" value="1"/>
</dbReference>
<feature type="region of interest" description="Disordered" evidence="1">
    <location>
        <begin position="699"/>
        <end position="729"/>
    </location>
</feature>
<feature type="compositionally biased region" description="Polar residues" evidence="1">
    <location>
        <begin position="318"/>
        <end position="330"/>
    </location>
</feature>
<feature type="compositionally biased region" description="Polar residues" evidence="1">
    <location>
        <begin position="189"/>
        <end position="208"/>
    </location>
</feature>
<feature type="compositionally biased region" description="Basic and acidic residues" evidence="1">
    <location>
        <begin position="393"/>
        <end position="411"/>
    </location>
</feature>
<feature type="region of interest" description="Disordered" evidence="1">
    <location>
        <begin position="634"/>
        <end position="662"/>
    </location>
</feature>
<feature type="compositionally biased region" description="Acidic residues" evidence="1">
    <location>
        <begin position="537"/>
        <end position="547"/>
    </location>
</feature>